<reference evidence="1 2" key="1">
    <citation type="journal article" date="2024" name="BMC Genomics">
        <title>Genome assembly of redclaw crayfish (Cherax quadricarinatus) provides insights into its immune adaptation and hypoxia tolerance.</title>
        <authorList>
            <person name="Liu Z."/>
            <person name="Zheng J."/>
            <person name="Li H."/>
            <person name="Fang K."/>
            <person name="Wang S."/>
            <person name="He J."/>
            <person name="Zhou D."/>
            <person name="Weng S."/>
            <person name="Chi M."/>
            <person name="Gu Z."/>
            <person name="He J."/>
            <person name="Li F."/>
            <person name="Wang M."/>
        </authorList>
    </citation>
    <scope>NUCLEOTIDE SEQUENCE [LARGE SCALE GENOMIC DNA]</scope>
    <source>
        <strain evidence="1">ZL_2023a</strain>
    </source>
</reference>
<evidence type="ECO:0000313" key="1">
    <source>
        <dbReference type="EMBL" id="KAK8728830.1"/>
    </source>
</evidence>
<gene>
    <name evidence="1" type="ORF">OTU49_008957</name>
</gene>
<dbReference type="AlphaFoldDB" id="A0AAW0WNH8"/>
<dbReference type="EMBL" id="JARKIK010000070">
    <property type="protein sequence ID" value="KAK8728830.1"/>
    <property type="molecule type" value="Genomic_DNA"/>
</dbReference>
<protein>
    <submittedName>
        <fullName evidence="1">Uncharacterized protein</fullName>
    </submittedName>
</protein>
<sequence length="104" mass="12082">MKSIEYTIFLQCFDDYFNSTSSLASTTHFHNDTHVRALVLHPLVNVLFPSILKLFHVSHIILEKCVYRDIQLNHQESQQYSGTLTYEFISFCDPACNSICSYIK</sequence>
<accession>A0AAW0WNH8</accession>
<name>A0AAW0WNH8_CHEQU</name>
<dbReference type="Proteomes" id="UP001445076">
    <property type="component" value="Unassembled WGS sequence"/>
</dbReference>
<keyword evidence="2" id="KW-1185">Reference proteome</keyword>
<evidence type="ECO:0000313" key="2">
    <source>
        <dbReference type="Proteomes" id="UP001445076"/>
    </source>
</evidence>
<organism evidence="1 2">
    <name type="scientific">Cherax quadricarinatus</name>
    <name type="common">Australian red claw crayfish</name>
    <dbReference type="NCBI Taxonomy" id="27406"/>
    <lineage>
        <taxon>Eukaryota</taxon>
        <taxon>Metazoa</taxon>
        <taxon>Ecdysozoa</taxon>
        <taxon>Arthropoda</taxon>
        <taxon>Crustacea</taxon>
        <taxon>Multicrustacea</taxon>
        <taxon>Malacostraca</taxon>
        <taxon>Eumalacostraca</taxon>
        <taxon>Eucarida</taxon>
        <taxon>Decapoda</taxon>
        <taxon>Pleocyemata</taxon>
        <taxon>Astacidea</taxon>
        <taxon>Parastacoidea</taxon>
        <taxon>Parastacidae</taxon>
        <taxon>Cherax</taxon>
    </lineage>
</organism>
<proteinExistence type="predicted"/>
<comment type="caution">
    <text evidence="1">The sequence shown here is derived from an EMBL/GenBank/DDBJ whole genome shotgun (WGS) entry which is preliminary data.</text>
</comment>